<evidence type="ECO:0000313" key="7">
    <source>
        <dbReference type="Proteomes" id="UP000709466"/>
    </source>
</evidence>
<comment type="subcellular location">
    <subcellularLocation>
        <location evidence="1">Endomembrane system</location>
    </subcellularLocation>
</comment>
<protein>
    <submittedName>
        <fullName evidence="6">ABC transporter substrate-binding protein</fullName>
    </submittedName>
</protein>
<dbReference type="InterPro" id="IPR044527">
    <property type="entry name" value="NrtA/CpmA_ABC-bd_dom"/>
</dbReference>
<keyword evidence="3" id="KW-1003">Cell membrane</keyword>
<dbReference type="Pfam" id="PF13379">
    <property type="entry name" value="NMT1_2"/>
    <property type="match status" value="1"/>
</dbReference>
<reference evidence="6 7" key="1">
    <citation type="submission" date="2020-03" db="EMBL/GenBank/DDBJ databases">
        <title>Bacterial isolates of synthetic phycosphere.</title>
        <authorList>
            <person name="Fu H."/>
            <person name="Moran M.A."/>
        </authorList>
    </citation>
    <scope>NUCLEOTIDE SEQUENCE [LARGE SCALE GENOMIC DNA]</scope>
    <source>
        <strain evidence="6 7">HF1</strain>
    </source>
</reference>
<dbReference type="RefSeq" id="WP_167638884.1">
    <property type="nucleotide sequence ID" value="NZ_JAATOP010000010.1"/>
</dbReference>
<keyword evidence="7" id="KW-1185">Reference proteome</keyword>
<evidence type="ECO:0000256" key="3">
    <source>
        <dbReference type="ARBA" id="ARBA00022475"/>
    </source>
</evidence>
<gene>
    <name evidence="6" type="ORF">HCZ30_13810</name>
</gene>
<evidence type="ECO:0000313" key="6">
    <source>
        <dbReference type="EMBL" id="NIY73503.1"/>
    </source>
</evidence>
<proteinExistence type="predicted"/>
<keyword evidence="5" id="KW-0472">Membrane</keyword>
<accession>A0ABX0W0A1</accession>
<keyword evidence="4" id="KW-0997">Cell inner membrane</keyword>
<dbReference type="Gene3D" id="3.40.190.10">
    <property type="entry name" value="Periplasmic binding protein-like II"/>
    <property type="match status" value="2"/>
</dbReference>
<evidence type="ECO:0000256" key="4">
    <source>
        <dbReference type="ARBA" id="ARBA00022519"/>
    </source>
</evidence>
<dbReference type="CDD" id="cd13553">
    <property type="entry name" value="PBP2_NrtA_CpmA_like"/>
    <property type="match status" value="1"/>
</dbReference>
<evidence type="ECO:0000256" key="2">
    <source>
        <dbReference type="ARBA" id="ARBA00022448"/>
    </source>
</evidence>
<sequence>MSGARLGVGFIPLVDSAPLVVAHELGFAAGEGLELELHKSPSWSMLRDMLNIGQIDAAHMLAPIPVAQALGIGNSSRFDVLSMMSINGNVTGVSTELAAKMRANGFDFSFTDAYAAGKALIAATGGDFRIGVPFPFSMHAELLYYWLSALGHPAPQGIQIRTVPPPLMAQAIAAGEIDAFCVGEPWGSISVENGVGELLLPGAAIWAGAPEKVLAVRHDWAEQEKATALRLIRAVWKAGRWLAEPGNRIMASEILARPAYLNVSSDVIDRALNGELIVNRAGDERRVRNFVDFFGHNATFPWKSQAAWIGSQLASRVGMDRGAAETSAAEVFRTDLYREALSTESAALPQRDYRPEGESFGADTAEGMAAQPFGFFDRRIFERNSGT</sequence>
<dbReference type="PANTHER" id="PTHR30024:SF43">
    <property type="entry name" value="BLL4572 PROTEIN"/>
    <property type="match status" value="1"/>
</dbReference>
<evidence type="ECO:0000256" key="1">
    <source>
        <dbReference type="ARBA" id="ARBA00004308"/>
    </source>
</evidence>
<dbReference type="Proteomes" id="UP000709466">
    <property type="component" value="Unassembled WGS sequence"/>
</dbReference>
<evidence type="ECO:0000256" key="5">
    <source>
        <dbReference type="ARBA" id="ARBA00023136"/>
    </source>
</evidence>
<dbReference type="EMBL" id="JAATOP010000010">
    <property type="protein sequence ID" value="NIY73503.1"/>
    <property type="molecule type" value="Genomic_DNA"/>
</dbReference>
<comment type="caution">
    <text evidence="6">The sequence shown here is derived from an EMBL/GenBank/DDBJ whole genome shotgun (WGS) entry which is preliminary data.</text>
</comment>
<organism evidence="6 7">
    <name type="scientific">Marivivens donghaensis</name>
    <dbReference type="NCBI Taxonomy" id="1699413"/>
    <lineage>
        <taxon>Bacteria</taxon>
        <taxon>Pseudomonadati</taxon>
        <taxon>Pseudomonadota</taxon>
        <taxon>Alphaproteobacteria</taxon>
        <taxon>Rhodobacterales</taxon>
        <taxon>Paracoccaceae</taxon>
        <taxon>Marivivens group</taxon>
        <taxon>Marivivens</taxon>
    </lineage>
</organism>
<dbReference type="SUPFAM" id="SSF53850">
    <property type="entry name" value="Periplasmic binding protein-like II"/>
    <property type="match status" value="1"/>
</dbReference>
<name>A0ABX0W0A1_9RHOB</name>
<keyword evidence="2" id="KW-0813">Transport</keyword>
<dbReference type="PANTHER" id="PTHR30024">
    <property type="entry name" value="ALIPHATIC SULFONATES-BINDING PROTEIN-RELATED"/>
    <property type="match status" value="1"/>
</dbReference>